<gene>
    <name evidence="4" type="primary">TMEM270</name>
</gene>
<proteinExistence type="predicted"/>
<dbReference type="Pfam" id="PF15164">
    <property type="entry name" value="WBS28"/>
    <property type="match status" value="2"/>
</dbReference>
<protein>
    <submittedName>
        <fullName evidence="4">Transmembrane protein 270</fullName>
    </submittedName>
</protein>
<dbReference type="PANTHER" id="PTHR37369">
    <property type="entry name" value="TRANSMEMBRANE PROTEIN 270"/>
    <property type="match status" value="1"/>
</dbReference>
<dbReference type="GeneID" id="103109011"/>
<keyword evidence="3" id="KW-1185">Reference proteome</keyword>
<dbReference type="RefSeq" id="XP_007518073.1">
    <property type="nucleotide sequence ID" value="XM_007518011.2"/>
</dbReference>
<keyword evidence="2" id="KW-0472">Membrane</keyword>
<dbReference type="PANTHER" id="PTHR37369:SF1">
    <property type="entry name" value="TRANSMEMBRANE PROTEIN 270"/>
    <property type="match status" value="1"/>
</dbReference>
<dbReference type="eggNOG" id="ENOG502T0K9">
    <property type="taxonomic scope" value="Eukaryota"/>
</dbReference>
<name>A0A1S2ZEA5_ERIEU</name>
<reference evidence="4" key="1">
    <citation type="submission" date="2025-08" db="UniProtKB">
        <authorList>
            <consortium name="RefSeq"/>
        </authorList>
    </citation>
    <scope>IDENTIFICATION</scope>
</reference>
<evidence type="ECO:0000313" key="4">
    <source>
        <dbReference type="RefSeq" id="XP_007518073.1"/>
    </source>
</evidence>
<dbReference type="AlphaFoldDB" id="A0A1S2ZEA5"/>
<organism evidence="3 4">
    <name type="scientific">Erinaceus europaeus</name>
    <name type="common">Western European hedgehog</name>
    <dbReference type="NCBI Taxonomy" id="9365"/>
    <lineage>
        <taxon>Eukaryota</taxon>
        <taxon>Metazoa</taxon>
        <taxon>Chordata</taxon>
        <taxon>Craniata</taxon>
        <taxon>Vertebrata</taxon>
        <taxon>Euteleostomi</taxon>
        <taxon>Mammalia</taxon>
        <taxon>Eutheria</taxon>
        <taxon>Laurasiatheria</taxon>
        <taxon>Eulipotyphla</taxon>
        <taxon>Erinaceidae</taxon>
        <taxon>Erinaceinae</taxon>
        <taxon>Erinaceus</taxon>
    </lineage>
</organism>
<evidence type="ECO:0000256" key="1">
    <source>
        <dbReference type="SAM" id="MobiDB-lite"/>
    </source>
</evidence>
<evidence type="ECO:0000313" key="3">
    <source>
        <dbReference type="Proteomes" id="UP001652624"/>
    </source>
</evidence>
<keyword evidence="2" id="KW-1133">Transmembrane helix</keyword>
<dbReference type="Proteomes" id="UP001652624">
    <property type="component" value="Chromosome 15"/>
</dbReference>
<keyword evidence="2 4" id="KW-0812">Transmembrane</keyword>
<dbReference type="InterPro" id="IPR029166">
    <property type="entry name" value="WBS28"/>
</dbReference>
<feature type="region of interest" description="Disordered" evidence="1">
    <location>
        <begin position="168"/>
        <end position="198"/>
    </location>
</feature>
<evidence type="ECO:0000256" key="2">
    <source>
        <dbReference type="SAM" id="Phobius"/>
    </source>
</evidence>
<feature type="transmembrane region" description="Helical" evidence="2">
    <location>
        <begin position="79"/>
        <end position="99"/>
    </location>
</feature>
<dbReference type="CTD" id="135886"/>
<dbReference type="FunCoup" id="A0A1S2ZEA5">
    <property type="interactions" value="6"/>
</dbReference>
<dbReference type="InParanoid" id="A0A1S2ZEA5"/>
<sequence>MEAAPPVRPSLGGLMLKLPLPLAWDRARLYELALLKLSLLNCWLAGLVLKARGPGAQDPLVPLAPPASPGRAGRGWVGLLRGLLLLVVLLGLLGCRLLLVAGRALGALPGQALRECSELLTLLWRPVRSCAALACDHLLYLVTWTTCLTSHLLQAAFEHTARLAQAQDAPGSLSQSLDPQPPVPEAGPVLAELGSPGE</sequence>
<dbReference type="OrthoDB" id="9837709at2759"/>
<accession>A0A1S2ZEA5</accession>